<proteinExistence type="predicted"/>
<sequence length="395" mass="45607">PLDYEKNKVALLLESAEYNISHGDRLSPGDKKRIARDIASTDPECKWTESALAEKLGVIQQTVNTWISDIRARQKASRNTIIIRLSRLGWSQEMIAEAVGLSRNRASEIVGNTNFSEIDTLLSQGHDMDYIARHYHMDLALTWAIRLQGKTDQEKFKELGWGLRTWDQWNFNECDERFGDDWPGRIPAQLVGHTLFYFTKPGDVTLDPMAGGGVASDVCMLFERKCQSFDIATRDNRPEIQYHHWESRDGGWPIAKKPDLIFFDPPYFSKKEKEYEKKANENTPSISSYTKEEYERFLEGFFLLAHKKSKETTRMAFLNADWRNFESTPASKEKPDKSITTFDYHRLLSKAGWKVTHRIECPLSSERLSGNQVQRMQDKRILGTVGRTLLIARRS</sequence>
<protein>
    <submittedName>
        <fullName evidence="1">Uncharacterized protein</fullName>
    </submittedName>
</protein>
<dbReference type="GO" id="GO:0032259">
    <property type="term" value="P:methylation"/>
    <property type="evidence" value="ECO:0007669"/>
    <property type="project" value="InterPro"/>
</dbReference>
<dbReference type="InterPro" id="IPR029063">
    <property type="entry name" value="SAM-dependent_MTases_sf"/>
</dbReference>
<dbReference type="GO" id="GO:0003676">
    <property type="term" value="F:nucleic acid binding"/>
    <property type="evidence" value="ECO:0007669"/>
    <property type="project" value="InterPro"/>
</dbReference>
<organism evidence="1">
    <name type="scientific">marine sediment metagenome</name>
    <dbReference type="NCBI Taxonomy" id="412755"/>
    <lineage>
        <taxon>unclassified sequences</taxon>
        <taxon>metagenomes</taxon>
        <taxon>ecological metagenomes</taxon>
    </lineage>
</organism>
<dbReference type="SUPFAM" id="SSF53335">
    <property type="entry name" value="S-adenosyl-L-methionine-dependent methyltransferases"/>
    <property type="match status" value="2"/>
</dbReference>
<comment type="caution">
    <text evidence="1">The sequence shown here is derived from an EMBL/GenBank/DDBJ whole genome shotgun (WGS) entry which is preliminary data.</text>
</comment>
<dbReference type="Gene3D" id="3.40.50.150">
    <property type="entry name" value="Vaccinia Virus protein VP39"/>
    <property type="match status" value="2"/>
</dbReference>
<gene>
    <name evidence="1" type="ORF">LCGC14_1964120</name>
</gene>
<dbReference type="InterPro" id="IPR002052">
    <property type="entry name" value="DNA_methylase_N6_adenine_CS"/>
</dbReference>
<feature type="non-terminal residue" evidence="1">
    <location>
        <position position="1"/>
    </location>
</feature>
<accession>A0A0F9HS39</accession>
<name>A0A0F9HS39_9ZZZZ</name>
<evidence type="ECO:0000313" key="1">
    <source>
        <dbReference type="EMBL" id="KKL84500.1"/>
    </source>
</evidence>
<dbReference type="GO" id="GO:0008168">
    <property type="term" value="F:methyltransferase activity"/>
    <property type="evidence" value="ECO:0007669"/>
    <property type="project" value="InterPro"/>
</dbReference>
<reference evidence="1" key="1">
    <citation type="journal article" date="2015" name="Nature">
        <title>Complex archaea that bridge the gap between prokaryotes and eukaryotes.</title>
        <authorList>
            <person name="Spang A."/>
            <person name="Saw J.H."/>
            <person name="Jorgensen S.L."/>
            <person name="Zaremba-Niedzwiedzka K."/>
            <person name="Martijn J."/>
            <person name="Lind A.E."/>
            <person name="van Eijk R."/>
            <person name="Schleper C."/>
            <person name="Guy L."/>
            <person name="Ettema T.J."/>
        </authorList>
    </citation>
    <scope>NUCLEOTIDE SEQUENCE</scope>
</reference>
<dbReference type="EMBL" id="LAZR01021679">
    <property type="protein sequence ID" value="KKL84500.1"/>
    <property type="molecule type" value="Genomic_DNA"/>
</dbReference>
<dbReference type="AlphaFoldDB" id="A0A0F9HS39"/>
<dbReference type="PROSITE" id="PS00092">
    <property type="entry name" value="N6_MTASE"/>
    <property type="match status" value="1"/>
</dbReference>